<evidence type="ECO:0000259" key="2">
    <source>
        <dbReference type="Pfam" id="PF10646"/>
    </source>
</evidence>
<evidence type="ECO:0000313" key="4">
    <source>
        <dbReference type="EMBL" id="GIH68513.1"/>
    </source>
</evidence>
<sequence>MSRARPLAALAVPLMTATILAAPAAAAPVPAAVPIPSTARTGAARPVSTLVDIRAAHHRGLDRLVFEFRGPLPATRRASYVSSLIADGSGNRVQVAGDAILQVRFGHAVGHDSRGAGTYGPTRETYPLPGVIQVVNAGDFEGVLSFGVGLSRRTPYRMYTLTHPNRVVIDIKTPFRTVPVKTFLHNSRAYAAGREPYTVAVRRPVIPPATARGALQRLFAGPTRAEYARGLRFVNSKATGFSSLTVRDGVARVRLTGKITSGGSTYTIADQITPTLKQFPGIRWVKIYDRFGRTQHPTGRSDSIPSSLEP</sequence>
<gene>
    <name evidence="4" type="ORF">Mth01_07660</name>
</gene>
<protein>
    <recommendedName>
        <fullName evidence="6">Sporulation and spore germination protein</fullName>
    </recommendedName>
</protein>
<feature type="domain" description="AMIN-like" evidence="3">
    <location>
        <begin position="49"/>
        <end position="172"/>
    </location>
</feature>
<dbReference type="EMBL" id="BOOG01000008">
    <property type="protein sequence ID" value="GIH68513.1"/>
    <property type="molecule type" value="Genomic_DNA"/>
</dbReference>
<feature type="chain" id="PRO_5038971543" description="Sporulation and spore germination protein" evidence="1">
    <location>
        <begin position="22"/>
        <end position="310"/>
    </location>
</feature>
<dbReference type="Proteomes" id="UP000610966">
    <property type="component" value="Unassembled WGS sequence"/>
</dbReference>
<comment type="caution">
    <text evidence="4">The sequence shown here is derived from an EMBL/GenBank/DDBJ whole genome shotgun (WGS) entry which is preliminary data.</text>
</comment>
<evidence type="ECO:0000259" key="3">
    <source>
        <dbReference type="Pfam" id="PF24837"/>
    </source>
</evidence>
<dbReference type="InterPro" id="IPR056303">
    <property type="entry name" value="AMIN-like"/>
</dbReference>
<organism evidence="4 5">
    <name type="scientific">Sphaerimonospora thailandensis</name>
    <dbReference type="NCBI Taxonomy" id="795644"/>
    <lineage>
        <taxon>Bacteria</taxon>
        <taxon>Bacillati</taxon>
        <taxon>Actinomycetota</taxon>
        <taxon>Actinomycetes</taxon>
        <taxon>Streptosporangiales</taxon>
        <taxon>Streptosporangiaceae</taxon>
        <taxon>Sphaerimonospora</taxon>
    </lineage>
</organism>
<dbReference type="RefSeq" id="WP_204011257.1">
    <property type="nucleotide sequence ID" value="NZ_BOOG01000008.1"/>
</dbReference>
<evidence type="ECO:0008006" key="6">
    <source>
        <dbReference type="Google" id="ProtNLM"/>
    </source>
</evidence>
<keyword evidence="5" id="KW-1185">Reference proteome</keyword>
<name>A0A8J3R4U5_9ACTN</name>
<feature type="signal peptide" evidence="1">
    <location>
        <begin position="1"/>
        <end position="21"/>
    </location>
</feature>
<keyword evidence="1" id="KW-0732">Signal</keyword>
<dbReference type="AlphaFoldDB" id="A0A8J3R4U5"/>
<accession>A0A8J3R4U5</accession>
<evidence type="ECO:0000256" key="1">
    <source>
        <dbReference type="SAM" id="SignalP"/>
    </source>
</evidence>
<feature type="domain" description="GerMN" evidence="2">
    <location>
        <begin position="197"/>
        <end position="287"/>
    </location>
</feature>
<dbReference type="InterPro" id="IPR019606">
    <property type="entry name" value="GerMN"/>
</dbReference>
<proteinExistence type="predicted"/>
<dbReference type="Pfam" id="PF10646">
    <property type="entry name" value="Germane"/>
    <property type="match status" value="1"/>
</dbReference>
<dbReference type="Pfam" id="PF24837">
    <property type="entry name" value="AMIN-like"/>
    <property type="match status" value="1"/>
</dbReference>
<reference evidence="4" key="1">
    <citation type="submission" date="2021-01" db="EMBL/GenBank/DDBJ databases">
        <title>Whole genome shotgun sequence of Sphaerimonospora thailandensis NBRC 107569.</title>
        <authorList>
            <person name="Komaki H."/>
            <person name="Tamura T."/>
        </authorList>
    </citation>
    <scope>NUCLEOTIDE SEQUENCE</scope>
    <source>
        <strain evidence="4">NBRC 107569</strain>
    </source>
</reference>
<evidence type="ECO:0000313" key="5">
    <source>
        <dbReference type="Proteomes" id="UP000610966"/>
    </source>
</evidence>